<protein>
    <submittedName>
        <fullName evidence="1">Uncharacterized protein</fullName>
    </submittedName>
</protein>
<organism evidence="1 2">
    <name type="scientific">Solirubrobacter ginsenosidimutans</name>
    <dbReference type="NCBI Taxonomy" id="490573"/>
    <lineage>
        <taxon>Bacteria</taxon>
        <taxon>Bacillati</taxon>
        <taxon>Actinomycetota</taxon>
        <taxon>Thermoleophilia</taxon>
        <taxon>Solirubrobacterales</taxon>
        <taxon>Solirubrobacteraceae</taxon>
        <taxon>Solirubrobacter</taxon>
    </lineage>
</organism>
<dbReference type="AlphaFoldDB" id="A0A9X3S9T1"/>
<dbReference type="Gene3D" id="2.130.10.10">
    <property type="entry name" value="YVTN repeat-like/Quinoprotein amine dehydrogenase"/>
    <property type="match status" value="2"/>
</dbReference>
<gene>
    <name evidence="1" type="ORF">OM076_33980</name>
</gene>
<dbReference type="RefSeq" id="WP_270044585.1">
    <property type="nucleotide sequence ID" value="NZ_JAPDOD010000045.1"/>
</dbReference>
<evidence type="ECO:0000313" key="2">
    <source>
        <dbReference type="Proteomes" id="UP001149140"/>
    </source>
</evidence>
<dbReference type="SUPFAM" id="SSF63829">
    <property type="entry name" value="Calcium-dependent phosphotriesterase"/>
    <property type="match status" value="2"/>
</dbReference>
<name>A0A9X3S9T1_9ACTN</name>
<dbReference type="EMBL" id="JAPDOD010000045">
    <property type="protein sequence ID" value="MDA0165328.1"/>
    <property type="molecule type" value="Genomic_DNA"/>
</dbReference>
<dbReference type="InterPro" id="IPR015943">
    <property type="entry name" value="WD40/YVTN_repeat-like_dom_sf"/>
</dbReference>
<keyword evidence="2" id="KW-1185">Reference proteome</keyword>
<dbReference type="Proteomes" id="UP001149140">
    <property type="component" value="Unassembled WGS sequence"/>
</dbReference>
<evidence type="ECO:0000313" key="1">
    <source>
        <dbReference type="EMBL" id="MDA0165328.1"/>
    </source>
</evidence>
<sequence>MSEDGVTAYRPGSAITAVSRATPVRPDAGAWTTLAPRLDVRTLGVTSTGVVWGGSWGGVIAYDPAGSSYQRYGSEHGLPGNTVLALCIDHADRVWTVHAPTGVACFDQEQWRTHPSLRDTPLLAIAPAREGGVWVASSRRLYRLGGIDEPVVAGPDVTFPRALLETDAGVLVGGTGGVYRGDERMAPGACAALVDREDGDVWTATATEVFQLGGDTSQACPGTLALVAAGGVLYAVSADGVTRFSDGETTPCPGATAAAADGPALWIARERSLNRLWWRAQGLPTWEDDALSPTPEDTLSDLGRCAVADRGGVLAGTARGLVRVRAGAHTHDPAAADVLQLVRHGGETWLLARPHGIGRVRDDADFRGAQPPGVPIALAAPLHALTTAGLFRFDDGEWVRVGLPLQAAARCIAQAPDGTWWVGTSSGVYRLDRAGAWQLAGERPGPLVSAVRCLAMLQHRLWVATDKGVWRYDGGWHALEIAGVDLERITAMAPAATEHCAWFADPDGVRRCDLRTLEVTEEAMRWDTGVPGTAFAIVETDDGLTLVGTGGIGSRNDEH</sequence>
<proteinExistence type="predicted"/>
<accession>A0A9X3S9T1</accession>
<reference evidence="1" key="1">
    <citation type="submission" date="2022-10" db="EMBL/GenBank/DDBJ databases">
        <title>The WGS of Solirubrobacter ginsenosidimutans DSM 21036.</title>
        <authorList>
            <person name="Jiang Z."/>
        </authorList>
    </citation>
    <scope>NUCLEOTIDE SEQUENCE</scope>
    <source>
        <strain evidence="1">DSM 21036</strain>
    </source>
</reference>
<comment type="caution">
    <text evidence="1">The sequence shown here is derived from an EMBL/GenBank/DDBJ whole genome shotgun (WGS) entry which is preliminary data.</text>
</comment>